<keyword evidence="1" id="KW-0812">Transmembrane</keyword>
<evidence type="ECO:0000313" key="3">
    <source>
        <dbReference type="Proteomes" id="UP000245921"/>
    </source>
</evidence>
<proteinExistence type="predicted"/>
<dbReference type="Proteomes" id="UP000245921">
    <property type="component" value="Unassembled WGS sequence"/>
</dbReference>
<name>A0AA45HIL5_9BACT</name>
<feature type="transmembrane region" description="Helical" evidence="1">
    <location>
        <begin position="141"/>
        <end position="170"/>
    </location>
</feature>
<reference evidence="2 3" key="1">
    <citation type="submission" date="2018-05" db="EMBL/GenBank/DDBJ databases">
        <title>Genomic Encyclopedia of Type Strains, Phase IV (KMG-IV): sequencing the most valuable type-strain genomes for metagenomic binning, comparative biology and taxonomic classification.</title>
        <authorList>
            <person name="Goeker M."/>
        </authorList>
    </citation>
    <scope>NUCLEOTIDE SEQUENCE [LARGE SCALE GENOMIC DNA]</scope>
    <source>
        <strain evidence="2 3">DSM 24906</strain>
    </source>
</reference>
<accession>A0AA45HIL5</accession>
<keyword evidence="1" id="KW-1133">Transmembrane helix</keyword>
<organism evidence="2 3">
    <name type="scientific">Oceanotoga teriensis</name>
    <dbReference type="NCBI Taxonomy" id="515440"/>
    <lineage>
        <taxon>Bacteria</taxon>
        <taxon>Thermotogati</taxon>
        <taxon>Thermotogota</taxon>
        <taxon>Thermotogae</taxon>
        <taxon>Petrotogales</taxon>
        <taxon>Petrotogaceae</taxon>
        <taxon>Oceanotoga</taxon>
    </lineage>
</organism>
<comment type="caution">
    <text evidence="2">The sequence shown here is derived from an EMBL/GenBank/DDBJ whole genome shotgun (WGS) entry which is preliminary data.</text>
</comment>
<feature type="transmembrane region" description="Helical" evidence="1">
    <location>
        <begin position="96"/>
        <end position="120"/>
    </location>
</feature>
<feature type="transmembrane region" description="Helical" evidence="1">
    <location>
        <begin position="33"/>
        <end position="51"/>
    </location>
</feature>
<dbReference type="RefSeq" id="WP_109604794.1">
    <property type="nucleotide sequence ID" value="NZ_JAMHJO010000011.1"/>
</dbReference>
<evidence type="ECO:0000256" key="1">
    <source>
        <dbReference type="SAM" id="Phobius"/>
    </source>
</evidence>
<dbReference type="EMBL" id="QGGI01000008">
    <property type="protein sequence ID" value="PWJ93268.1"/>
    <property type="molecule type" value="Genomic_DNA"/>
</dbReference>
<sequence>MELDYSESTPEFFKRLFIILRIDFNNTFLKKCFISIISIFLTPVLFGISNLDKEASAIPLEMFVSLMGILILANLFDSEQDKEIYELISSKPFELYFIYIIRVIYSIIYLIIVFGLFLYYMKFRNCDISLVHFTGTLSNALFLGGLGMFSSAITNNFIFSYMIPLMYYLLNFSGNKFLKSFFLFSMSNGDFKFKLPILISGILLIILAIIIKKNNK</sequence>
<feature type="transmembrane region" description="Helical" evidence="1">
    <location>
        <begin position="58"/>
        <end position="76"/>
    </location>
</feature>
<gene>
    <name evidence="2" type="ORF">C7380_10898</name>
</gene>
<dbReference type="AlphaFoldDB" id="A0AA45HIL5"/>
<protein>
    <submittedName>
        <fullName evidence="2">Uncharacterized protein</fullName>
    </submittedName>
</protein>
<feature type="transmembrane region" description="Helical" evidence="1">
    <location>
        <begin position="193"/>
        <end position="211"/>
    </location>
</feature>
<keyword evidence="3" id="KW-1185">Reference proteome</keyword>
<evidence type="ECO:0000313" key="2">
    <source>
        <dbReference type="EMBL" id="PWJ93268.1"/>
    </source>
</evidence>
<keyword evidence="1" id="KW-0472">Membrane</keyword>